<name>A0ABD3MVG2_9STRA</name>
<feature type="region of interest" description="Disordered" evidence="1">
    <location>
        <begin position="189"/>
        <end position="219"/>
    </location>
</feature>
<evidence type="ECO:0000313" key="4">
    <source>
        <dbReference type="Proteomes" id="UP001530400"/>
    </source>
</evidence>
<dbReference type="PANTHER" id="PTHR23257">
    <property type="entry name" value="SERINE-THREONINE PROTEIN KINASE"/>
    <property type="match status" value="1"/>
</dbReference>
<reference evidence="3 4" key="1">
    <citation type="submission" date="2024-10" db="EMBL/GenBank/DDBJ databases">
        <title>Updated reference genomes for cyclostephanoid diatoms.</title>
        <authorList>
            <person name="Roberts W.R."/>
            <person name="Alverson A.J."/>
        </authorList>
    </citation>
    <scope>NUCLEOTIDE SEQUENCE [LARGE SCALE GENOMIC DNA]</scope>
    <source>
        <strain evidence="3 4">AJA010-31</strain>
    </source>
</reference>
<feature type="domain" description="Protein kinase" evidence="2">
    <location>
        <begin position="260"/>
        <end position="570"/>
    </location>
</feature>
<dbReference type="SMART" id="SM00220">
    <property type="entry name" value="S_TKc"/>
    <property type="match status" value="1"/>
</dbReference>
<proteinExistence type="predicted"/>
<feature type="region of interest" description="Disordered" evidence="1">
    <location>
        <begin position="1"/>
        <end position="69"/>
    </location>
</feature>
<dbReference type="PANTHER" id="PTHR23257:SF963">
    <property type="entry name" value="AT08303P"/>
    <property type="match status" value="1"/>
</dbReference>
<evidence type="ECO:0000259" key="2">
    <source>
        <dbReference type="PROSITE" id="PS50011"/>
    </source>
</evidence>
<dbReference type="AlphaFoldDB" id="A0ABD3MVG2"/>
<dbReference type="SUPFAM" id="SSF56112">
    <property type="entry name" value="Protein kinase-like (PK-like)"/>
    <property type="match status" value="1"/>
</dbReference>
<feature type="compositionally biased region" description="Polar residues" evidence="1">
    <location>
        <begin position="17"/>
        <end position="26"/>
    </location>
</feature>
<keyword evidence="4" id="KW-1185">Reference proteome</keyword>
<sequence>MTSHTIPFSPRRRRFDSNGSGPTTPRNHFAMTTPPDCMAESPPPSIKGRKLFDEDQGSRTKNSTHPISVRRRSKLKSSLAVLISISILHMFWWRVPLLSYLTESKVSKEQEIDAWILLQKDVEMLLSREAKREARRRRNTKLQMQRNRRGFVPIPKLKRKPFEMQPLPGTDKALQSTVSRVVQLDAKAKPVRGKQEKLQPWVSHNSTNEESEDEPDLTRSQTVVYDSDRECVPMSDWQATFHPTCNSVHDIDAASLLDQFAFHLVSSKGFWRNAWRVNVTTDADLTHQQRMDRNATNEFIVLKSLKYIHEPNDETFELSRVDAVSLEQLTGSKFTINIYGFCGTSSLQEFASGDLKGLLPLLEPEEKLKMAMWIAEGVADVHAVDYKKSARTNKNSTRVPTLIHNDINMDNVLLGKRNGVEVPLLNDYNIAVFRKKDAKTGEPCPFRGRFANPQWMSPEQQERPEDELSTGYLNEKIDVYALGNILYKVAVGNSPWKADYKTTKITPELKGKIARAKLRGAKPKVPFEIRNTTDASILAVLNAMDWCYRNDPNLRPSAAAIASGLRTALLEAEQGMTNATMAGSE</sequence>
<dbReference type="Proteomes" id="UP001530400">
    <property type="component" value="Unassembled WGS sequence"/>
</dbReference>
<dbReference type="Gene3D" id="1.10.510.10">
    <property type="entry name" value="Transferase(Phosphotransferase) domain 1"/>
    <property type="match status" value="1"/>
</dbReference>
<comment type="caution">
    <text evidence="3">The sequence shown here is derived from an EMBL/GenBank/DDBJ whole genome shotgun (WGS) entry which is preliminary data.</text>
</comment>
<dbReference type="Pfam" id="PF00069">
    <property type="entry name" value="Pkinase"/>
    <property type="match status" value="1"/>
</dbReference>
<evidence type="ECO:0000313" key="3">
    <source>
        <dbReference type="EMBL" id="KAL3767859.1"/>
    </source>
</evidence>
<dbReference type="InterPro" id="IPR050167">
    <property type="entry name" value="Ser_Thr_protein_kinase"/>
</dbReference>
<accession>A0ABD3MVG2</accession>
<dbReference type="EMBL" id="JALLPJ020001357">
    <property type="protein sequence ID" value="KAL3767859.1"/>
    <property type="molecule type" value="Genomic_DNA"/>
</dbReference>
<dbReference type="InterPro" id="IPR000719">
    <property type="entry name" value="Prot_kinase_dom"/>
</dbReference>
<evidence type="ECO:0000256" key="1">
    <source>
        <dbReference type="SAM" id="MobiDB-lite"/>
    </source>
</evidence>
<organism evidence="3 4">
    <name type="scientific">Cyclotella atomus</name>
    <dbReference type="NCBI Taxonomy" id="382360"/>
    <lineage>
        <taxon>Eukaryota</taxon>
        <taxon>Sar</taxon>
        <taxon>Stramenopiles</taxon>
        <taxon>Ochrophyta</taxon>
        <taxon>Bacillariophyta</taxon>
        <taxon>Coscinodiscophyceae</taxon>
        <taxon>Thalassiosirophycidae</taxon>
        <taxon>Stephanodiscales</taxon>
        <taxon>Stephanodiscaceae</taxon>
        <taxon>Cyclotella</taxon>
    </lineage>
</organism>
<gene>
    <name evidence="3" type="ORF">ACHAWO_013678</name>
</gene>
<dbReference type="PROSITE" id="PS50011">
    <property type="entry name" value="PROTEIN_KINASE_DOM"/>
    <property type="match status" value="1"/>
</dbReference>
<dbReference type="InterPro" id="IPR011009">
    <property type="entry name" value="Kinase-like_dom_sf"/>
</dbReference>
<protein>
    <recommendedName>
        <fullName evidence="2">Protein kinase domain-containing protein</fullName>
    </recommendedName>
</protein>